<dbReference type="SUPFAM" id="SSF47473">
    <property type="entry name" value="EF-hand"/>
    <property type="match status" value="1"/>
</dbReference>
<dbReference type="RefSeq" id="WP_207398651.1">
    <property type="nucleotide sequence ID" value="NZ_JABRWO010000014.1"/>
</dbReference>
<evidence type="ECO:0000256" key="1">
    <source>
        <dbReference type="SAM" id="MobiDB-lite"/>
    </source>
</evidence>
<feature type="region of interest" description="Disordered" evidence="1">
    <location>
        <begin position="27"/>
        <end position="48"/>
    </location>
</feature>
<name>A0A7V8V9L7_9BACT</name>
<gene>
    <name evidence="3" type="ORF">HOV93_44600</name>
</gene>
<reference evidence="3 4" key="1">
    <citation type="submission" date="2020-05" db="EMBL/GenBank/DDBJ databases">
        <title>Bremerella alba sp. nov., a novel planctomycete isolated from the surface of the macroalga Fucus spiralis.</title>
        <authorList>
            <person name="Godinho O."/>
            <person name="Botelho R."/>
            <person name="Albuquerque L."/>
            <person name="Wiegand S."/>
            <person name="Da Costa M.S."/>
            <person name="Lobo-Da-Cunha A."/>
            <person name="Jogler C."/>
            <person name="Lage O.M."/>
        </authorList>
    </citation>
    <scope>NUCLEOTIDE SEQUENCE [LARGE SCALE GENOMIC DNA]</scope>
    <source>
        <strain evidence="3 4">FF15</strain>
    </source>
</reference>
<feature type="compositionally biased region" description="Basic and acidic residues" evidence="1">
    <location>
        <begin position="249"/>
        <end position="263"/>
    </location>
</feature>
<proteinExistence type="predicted"/>
<feature type="signal peptide" evidence="2">
    <location>
        <begin position="1"/>
        <end position="23"/>
    </location>
</feature>
<dbReference type="Proteomes" id="UP000551616">
    <property type="component" value="Unassembled WGS sequence"/>
</dbReference>
<evidence type="ECO:0000313" key="3">
    <source>
        <dbReference type="EMBL" id="MBA2117264.1"/>
    </source>
</evidence>
<feature type="chain" id="PRO_5031177042" description="EF-hand domain-containing protein" evidence="2">
    <location>
        <begin position="24"/>
        <end position="483"/>
    </location>
</feature>
<protein>
    <recommendedName>
        <fullName evidence="5">EF-hand domain-containing protein</fullName>
    </recommendedName>
</protein>
<dbReference type="AlphaFoldDB" id="A0A7V8V9L7"/>
<comment type="caution">
    <text evidence="3">The sequence shown here is derived from an EMBL/GenBank/DDBJ whole genome shotgun (WGS) entry which is preliminary data.</text>
</comment>
<organism evidence="3 4">
    <name type="scientific">Bremerella alba</name>
    <dbReference type="NCBI Taxonomy" id="980252"/>
    <lineage>
        <taxon>Bacteria</taxon>
        <taxon>Pseudomonadati</taxon>
        <taxon>Planctomycetota</taxon>
        <taxon>Planctomycetia</taxon>
        <taxon>Pirellulales</taxon>
        <taxon>Pirellulaceae</taxon>
        <taxon>Bremerella</taxon>
    </lineage>
</organism>
<dbReference type="EMBL" id="JABRWO010000014">
    <property type="protein sequence ID" value="MBA2117264.1"/>
    <property type="molecule type" value="Genomic_DNA"/>
</dbReference>
<keyword evidence="2" id="KW-0732">Signal</keyword>
<sequence length="483" mass="54243">MPVPRFISIAVIGMCWIACQAYAQDDDAQDEPKSTSPHTEFFRTFDTNGDGVISGEEGRKLPPSMRQTFFGLVSNGALTYTFEGNSVSQDAFHEFIEDLHQQQKQEEAKRRNFEEDRSRKRVLEGYLNSLLPNKNTSPKEKIKVKEVTLESSPHAEYFQHLDSDGNGILEGEEKEKLPGALRVELTRMFPEVWAEDQITIQEFHTYWEQERERWEQSQIRGRESKRFSDYQRWNLLKRDQPSPFAEAAQEPKEEPKTESAVIEKPKAVARPVVKNESPDVKVAAPVTFEVVAIRRVSSSLPQRTLADEAVSVASAEGPSLAAKLMPWIADADSGGIEMLNYFKARAMPDSSIHLQQGTRAPIVQSTSSRGNNYQLVSLGTVVTINPKRNEDGALLASIQFEKSELRPSVAEPMVEEEMVKRADDAPARYVPGDSKPVEPPSIGTINLQPLMNLKPTVPELLGELAEKTEAGFEETVILVMFHE</sequence>
<evidence type="ECO:0008006" key="5">
    <source>
        <dbReference type="Google" id="ProtNLM"/>
    </source>
</evidence>
<accession>A0A7V8V9L7</accession>
<dbReference type="InterPro" id="IPR011992">
    <property type="entry name" value="EF-hand-dom_pair"/>
</dbReference>
<feature type="region of interest" description="Disordered" evidence="1">
    <location>
        <begin position="241"/>
        <end position="263"/>
    </location>
</feature>
<dbReference type="Gene3D" id="1.10.238.10">
    <property type="entry name" value="EF-hand"/>
    <property type="match status" value="1"/>
</dbReference>
<evidence type="ECO:0000256" key="2">
    <source>
        <dbReference type="SAM" id="SignalP"/>
    </source>
</evidence>
<keyword evidence="4" id="KW-1185">Reference proteome</keyword>
<evidence type="ECO:0000313" key="4">
    <source>
        <dbReference type="Proteomes" id="UP000551616"/>
    </source>
</evidence>